<protein>
    <submittedName>
        <fullName evidence="1">Uncharacterized protein DUF982</fullName>
    </submittedName>
</protein>
<dbReference type="AlphaFoldDB" id="A0A561R1R6"/>
<dbReference type="InterPro" id="IPR010385">
    <property type="entry name" value="DUF982"/>
</dbReference>
<gene>
    <name evidence="1" type="ORF">FHW37_102199</name>
</gene>
<sequence>MNRGSWKKPVVLEIFGRPGTITVSDTLDAALMMLAAWPCKRTDAHLTAVRACRDALTGKASPSLARADFIGAALEAGFHVQPETFLYDNEEEEPEVILYVPPRPSWLPPLSSPMIDQAIAPNPAMPAQELPDSISAYLPAPSADAAPATEKTPVTWTEHFVSQPAPALAARADIPDMHVLLIRLAETLGMIMLVTLQNAAGLLNIDIRRRRPGRAAPQ</sequence>
<comment type="caution">
    <text evidence="1">The sequence shown here is derived from an EMBL/GenBank/DDBJ whole genome shotgun (WGS) entry which is preliminary data.</text>
</comment>
<dbReference type="Proteomes" id="UP000320653">
    <property type="component" value="Unassembled WGS sequence"/>
</dbReference>
<keyword evidence="2" id="KW-1185">Reference proteome</keyword>
<dbReference type="Pfam" id="PF06169">
    <property type="entry name" value="DUF982"/>
    <property type="match status" value="1"/>
</dbReference>
<dbReference type="Gene3D" id="6.10.250.730">
    <property type="match status" value="1"/>
</dbReference>
<proteinExistence type="predicted"/>
<organism evidence="1 2">
    <name type="scientific">Neorhizobium alkalisoli</name>
    <dbReference type="NCBI Taxonomy" id="528178"/>
    <lineage>
        <taxon>Bacteria</taxon>
        <taxon>Pseudomonadati</taxon>
        <taxon>Pseudomonadota</taxon>
        <taxon>Alphaproteobacteria</taxon>
        <taxon>Hyphomicrobiales</taxon>
        <taxon>Rhizobiaceae</taxon>
        <taxon>Rhizobium/Agrobacterium group</taxon>
        <taxon>Neorhizobium</taxon>
    </lineage>
</organism>
<accession>A0A561R1R6</accession>
<reference evidence="1 2" key="1">
    <citation type="submission" date="2019-06" db="EMBL/GenBank/DDBJ databases">
        <title>Sorghum-associated microbial communities from plants grown in Nebraska, USA.</title>
        <authorList>
            <person name="Schachtman D."/>
        </authorList>
    </citation>
    <scope>NUCLEOTIDE SEQUENCE [LARGE SCALE GENOMIC DNA]</scope>
    <source>
        <strain evidence="1 2">1225</strain>
    </source>
</reference>
<dbReference type="EMBL" id="VIWP01000002">
    <property type="protein sequence ID" value="TWF56565.1"/>
    <property type="molecule type" value="Genomic_DNA"/>
</dbReference>
<evidence type="ECO:0000313" key="1">
    <source>
        <dbReference type="EMBL" id="TWF56565.1"/>
    </source>
</evidence>
<evidence type="ECO:0000313" key="2">
    <source>
        <dbReference type="Proteomes" id="UP000320653"/>
    </source>
</evidence>
<dbReference type="RefSeq" id="WP_145634238.1">
    <property type="nucleotide sequence ID" value="NZ_VIWP01000002.1"/>
</dbReference>
<name>A0A561R1R6_9HYPH</name>
<dbReference type="OrthoDB" id="7950883at2"/>